<dbReference type="AlphaFoldDB" id="A0A941GIA2"/>
<protein>
    <recommendedName>
        <fullName evidence="1">Helix-turn-helix domain-containing protein</fullName>
    </recommendedName>
</protein>
<proteinExistence type="predicted"/>
<dbReference type="Pfam" id="PF20038">
    <property type="entry name" value="HTH_59"/>
    <property type="match status" value="1"/>
</dbReference>
<evidence type="ECO:0000313" key="2">
    <source>
        <dbReference type="EMBL" id="MBR8667990.1"/>
    </source>
</evidence>
<dbReference type="RefSeq" id="WP_212116620.1">
    <property type="nucleotide sequence ID" value="NZ_JAGTPX020000001.1"/>
</dbReference>
<dbReference type="EMBL" id="JAGTPX010000001">
    <property type="protein sequence ID" value="MBR8667990.1"/>
    <property type="molecule type" value="Genomic_DNA"/>
</dbReference>
<comment type="caution">
    <text evidence="2">The sequence shown here is derived from an EMBL/GenBank/DDBJ whole genome shotgun (WGS) entry which is preliminary data.</text>
</comment>
<feature type="domain" description="Helix-turn-helix" evidence="1">
    <location>
        <begin position="1"/>
        <end position="64"/>
    </location>
</feature>
<accession>A0A941GIA2</accession>
<sequence length="128" mass="15095">MNLKNVYSVAEAAHIWEMHESNLRNALNTYNRFSKQIQEGTAKRSKFTWIVSKQAMEEVFGKMKSYKNINTGHVLTAQELYELHLREYKEMWENQSGVAEDFKSEDAFIKYMLDNDLDNDFVEVEEGE</sequence>
<reference evidence="2" key="1">
    <citation type="submission" date="2021-04" db="EMBL/GenBank/DDBJ databases">
        <title>Genomic analysis of electroactive and textile dye degrading Bacillus circulans strain: DC10 isolated from constructed wetland-microbial fuel cells treating textile dye wastewaters.</title>
        <authorList>
            <person name="Patel D.U."/>
            <person name="Desai C.R."/>
        </authorList>
    </citation>
    <scope>NUCLEOTIDE SEQUENCE</scope>
    <source>
        <strain evidence="2">DC10</strain>
    </source>
</reference>
<gene>
    <name evidence="2" type="ORF">KD144_00430</name>
</gene>
<dbReference type="InterPro" id="IPR045403">
    <property type="entry name" value="HTH_59_Firmicutes_type"/>
</dbReference>
<name>A0A941GIA2_NIACI</name>
<organism evidence="2">
    <name type="scientific">Niallia circulans</name>
    <name type="common">Bacillus circulans</name>
    <dbReference type="NCBI Taxonomy" id="1397"/>
    <lineage>
        <taxon>Bacteria</taxon>
        <taxon>Bacillati</taxon>
        <taxon>Bacillota</taxon>
        <taxon>Bacilli</taxon>
        <taxon>Bacillales</taxon>
        <taxon>Bacillaceae</taxon>
        <taxon>Niallia</taxon>
    </lineage>
</organism>
<evidence type="ECO:0000259" key="1">
    <source>
        <dbReference type="Pfam" id="PF20038"/>
    </source>
</evidence>